<feature type="compositionally biased region" description="Polar residues" evidence="2">
    <location>
        <begin position="1625"/>
        <end position="1670"/>
    </location>
</feature>
<evidence type="ECO:0000259" key="3">
    <source>
        <dbReference type="PROSITE" id="PS50837"/>
    </source>
</evidence>
<keyword evidence="5" id="KW-1185">Reference proteome</keyword>
<evidence type="ECO:0000313" key="5">
    <source>
        <dbReference type="Proteomes" id="UP000828390"/>
    </source>
</evidence>
<comment type="caution">
    <text evidence="4">The sequence shown here is derived from an EMBL/GenBank/DDBJ whole genome shotgun (WGS) entry which is preliminary data.</text>
</comment>
<dbReference type="PANTHER" id="PTHR46312:SF2">
    <property type="entry name" value="NUCLEOTIDE-BINDING OLIGOMERIZATION DOMAIN-CONTAINING PROTEIN 2-LIKE"/>
    <property type="match status" value="1"/>
</dbReference>
<reference evidence="4" key="1">
    <citation type="journal article" date="2019" name="bioRxiv">
        <title>The Genome of the Zebra Mussel, Dreissena polymorpha: A Resource for Invasive Species Research.</title>
        <authorList>
            <person name="McCartney M.A."/>
            <person name="Auch B."/>
            <person name="Kono T."/>
            <person name="Mallez S."/>
            <person name="Zhang Y."/>
            <person name="Obille A."/>
            <person name="Becker A."/>
            <person name="Abrahante J.E."/>
            <person name="Garbe J."/>
            <person name="Badalamenti J.P."/>
            <person name="Herman A."/>
            <person name="Mangelson H."/>
            <person name="Liachko I."/>
            <person name="Sullivan S."/>
            <person name="Sone E.D."/>
            <person name="Koren S."/>
            <person name="Silverstein K.A.T."/>
            <person name="Beckman K.B."/>
            <person name="Gohl D.M."/>
        </authorList>
    </citation>
    <scope>NUCLEOTIDE SEQUENCE</scope>
    <source>
        <strain evidence="4">Duluth1</strain>
        <tissue evidence="4">Whole animal</tissue>
    </source>
</reference>
<feature type="region of interest" description="Disordered" evidence="2">
    <location>
        <begin position="1704"/>
        <end position="1732"/>
    </location>
</feature>
<feature type="domain" description="NACHT" evidence="3">
    <location>
        <begin position="1874"/>
        <end position="1983"/>
    </location>
</feature>
<name>A0A9D4CQ36_DREPO</name>
<keyword evidence="1" id="KW-0175">Coiled coil</keyword>
<feature type="region of interest" description="Disordered" evidence="2">
    <location>
        <begin position="1567"/>
        <end position="1690"/>
    </location>
</feature>
<feature type="compositionally biased region" description="Polar residues" evidence="2">
    <location>
        <begin position="426"/>
        <end position="446"/>
    </location>
</feature>
<dbReference type="SUPFAM" id="SSF52540">
    <property type="entry name" value="P-loop containing nucleoside triphosphate hydrolases"/>
    <property type="match status" value="2"/>
</dbReference>
<protein>
    <recommendedName>
        <fullName evidence="3">NACHT domain-containing protein</fullName>
    </recommendedName>
</protein>
<gene>
    <name evidence="4" type="ORF">DPMN_054768</name>
</gene>
<feature type="compositionally biased region" description="Polar residues" evidence="2">
    <location>
        <begin position="1603"/>
        <end position="1618"/>
    </location>
</feature>
<evidence type="ECO:0000256" key="2">
    <source>
        <dbReference type="SAM" id="MobiDB-lite"/>
    </source>
</evidence>
<dbReference type="InterPro" id="IPR027897">
    <property type="entry name" value="DUF4559"/>
</dbReference>
<dbReference type="InterPro" id="IPR007111">
    <property type="entry name" value="NACHT_NTPase"/>
</dbReference>
<feature type="coiled-coil region" evidence="1">
    <location>
        <begin position="1236"/>
        <end position="1263"/>
    </location>
</feature>
<evidence type="ECO:0000256" key="1">
    <source>
        <dbReference type="SAM" id="Coils"/>
    </source>
</evidence>
<sequence length="2461" mass="279299">MDKQLKSKHIHTLVTFCSATNNFEKYLACFINKKSAEFCSSNREYIKTICKVSDYICSTCDIAKLYQTHEGSSDASQQREVCKLCQSLYDRITDKHALKSPNWENIEWKLIMKEPLQHMKCYIKEYGHREVRTVQQLGLSALIQICLNHCDLNTLFGNVLPFLEKIAEKRDQVFQSETLHIGEDDLNTHLRKIEDVFKTVRGGADMDIRSHTMSAKIFNAGQQQFTVEDELKIKLTIIETLNRRIHSLKCWQTLSGNSQDDPELQKLLFIKNLHCQKLKEKNQQLASNTHGKIQRYEKHMQVLKQYTDKINKISTDNSSHYCGSGMVGDLIVQSPHDKYNQTLREETHDNMIEVVENTHTLKIDVKTAIGVMIDIGNKLDALRAVPGTSKEEDLRTVAQTDSTSDLDSRKIIRDFNRPMETDTPGEASTTTKPRLTQSPSGLNTQEPVIGKKKSLKRPYQCLEIECPKVTVTPNLQAIRTEQILTESPNSVNSTEPVSEHISLFEGPLQHLEEGGNTICRINHECMAFYLRCPNLLNVIHLCEDVLSGKVKALFLPLQDYLRTQPDCNNVSVVVDISGNDFTKCIMPCLIKLNRQLDSRIQQLEYPYTQHNTASTAAGNTDMKTAISMLKDLIDHHPSVNCETPSELRLTVDIIGVEDSHTLTRHLVDAANELQRHKKNAKYRETLQPTDRHEKYGIETALSIFKELKGQIPFIDETSELRLKVQVIGVKDGHSLTRQIFDAAIELHSTEEIKTSNSQELRQYLQHVFQYLKKGGYALSIRETDCSAFYICCPTLAYAMTLCEDFLTGKVEALFQPLQGYLKTLPECQDVSIVVDISENDFVNCIFPSLTAIKRHLDSCVPTQGLDSMGSVAVSKYADKGIESCTSNKQDSSFEGPFSVHPWDRLISQLCEEFSVEDSDFENFLWGSKTRIGDDNYNRIQSLDGRSGQKYHAFFDCLERKFGQHDSVEFLLHLTATLNFHSDSACVTYTTAFEQYKQDIEELHLTTKGLVMEPSCKIVDILQKRPEENVSSYERHPKGVVLWGQLGMGMTRFLNQILWRLRFGSLTTSIVRQWNIVAVNQRDKTEVKELSSNMINNIRKEMGMEDIICDFISVNDQKQNLMSLLKDLGKRKGDYLVILDDMDGHFKHEHSPCEQFLTDVMDTIAEVDNIKIILTVSKSVSKSNVIDSFGGKLVFGGHMLEFNLTEEILTENIPTKEILMPKISCLEDQLQNDRLSLDDLGKLLKEANQTLTHAKEAGERFSEEAERTLKEGLKECSLVGMAADTNIFKDKNTNNWFKACISLNFTKEGLTDFLLTELHNVQTLVGRSCGQCFIQNLIPCPTQGVCTKRKRNNCSFHNSLQPTQCQTCQKVKQNITLLHRFNGPSWANTKAERWAMDPWEIGKCYLPRDGYSSVSSVQESDFNGVVSIVLNCTHFQTCISAACLSPPPPDKQCPLEKVRQIGRAVRHTEDCKVTDADLQDFFLTLTTLLADPVRLLHDPSATKARRKLSDLQNDRFSLVDLGKMLKEANQTLTHAKEVGGRFSEEAERTLKEGLNTLEAKIQAAKERIENKTQTSEQRIEKKAHSGEQRLENKTQAGEQRIENKTQCGEHSIANKTQAGEQRIENKTQAGVQSIENKTHSGEQSIKNKTQAGEQSIENKTQAGEQSITNKAQAGEQRIENKTQAGEQSIENKTQAGEQIIENKTQAGEQSIENKAQAGVQSIENKTQTGKQSIENKTQAIEKSIEHKAQAGEQSIEHKTHAGQSIENKTQAGEQSNENKTQESINRINQAAIGKELDEYERDVTDLLKRLVNHYRDTVCYVRLSTLDPSLGMHVQDVYATPKIHRMKIENDGRRTQQEEILTYKDCFYRGDLLCRRTYLQGEPGSGKTSFAAKLVDDWCNVHESSNESTKEQTAFVDVDTLHKFKFLFFISLRDSKEQTHVTHMIQTQLIYKMYAADEWESKYNLVLKIMRNVMYLVVQDGLDEWSGKEAMPSMFGIPKDHCIVLTTSRPWKLADERIKNSQIDILLEVYGIIDSYGFSKRILRHLLDETKDLNETVDQFQKFLKSRDLDSISSSPMLHTLVLCTWVDDMAESLTGPSTCELYTNLLESLCKKANPQMSYFDQYCPSPVNCFSRTKYVKPNMEHIDIIAKAAFSFLFSNEKETSLVFSDINLSAHLSESTKQFALRSGLISKRRSKKCYDNTSSFVHKTVQEFFAALHISNNTDVIDNVICEYLKSSKNSYQDISQVFRFLCGFNILAANKLSALMNQVNDVRHGFDHYVFQSVILSGYREAVANKNTPIDLHLSHFHVWHDNAEDLINIFALNSPRARSLHVSFIDAIIRSRLTQDASSSLCQGPDSLPARDYDDPSTTAKQKEVRSSASCLEFDLSACHNLEQLKLEGDITVLPNALVGLKKLKYLTMNMGCKCEALDLSHYEHIKSIELGEGVTLLPHCITNYKKSEMY</sequence>
<dbReference type="InterPro" id="IPR027417">
    <property type="entry name" value="P-loop_NTPase"/>
</dbReference>
<feature type="compositionally biased region" description="Basic and acidic residues" evidence="2">
    <location>
        <begin position="1576"/>
        <end position="1591"/>
    </location>
</feature>
<organism evidence="4 5">
    <name type="scientific">Dreissena polymorpha</name>
    <name type="common">Zebra mussel</name>
    <name type="synonym">Mytilus polymorpha</name>
    <dbReference type="NCBI Taxonomy" id="45954"/>
    <lineage>
        <taxon>Eukaryota</taxon>
        <taxon>Metazoa</taxon>
        <taxon>Spiralia</taxon>
        <taxon>Lophotrochozoa</taxon>
        <taxon>Mollusca</taxon>
        <taxon>Bivalvia</taxon>
        <taxon>Autobranchia</taxon>
        <taxon>Heteroconchia</taxon>
        <taxon>Euheterodonta</taxon>
        <taxon>Imparidentia</taxon>
        <taxon>Neoheterodontei</taxon>
        <taxon>Myida</taxon>
        <taxon>Dreissenoidea</taxon>
        <taxon>Dreissenidae</taxon>
        <taxon>Dreissena</taxon>
    </lineage>
</organism>
<dbReference type="Proteomes" id="UP000828390">
    <property type="component" value="Unassembled WGS sequence"/>
</dbReference>
<feature type="region of interest" description="Disordered" evidence="2">
    <location>
        <begin position="416"/>
        <end position="446"/>
    </location>
</feature>
<feature type="region of interest" description="Disordered" evidence="2">
    <location>
        <begin position="2348"/>
        <end position="2372"/>
    </location>
</feature>
<dbReference type="Gene3D" id="3.40.50.300">
    <property type="entry name" value="P-loop containing nucleotide triphosphate hydrolases"/>
    <property type="match status" value="2"/>
</dbReference>
<dbReference type="PANTHER" id="PTHR46312">
    <property type="entry name" value="NACHT DOMAIN-CONTAINING PROTEIN"/>
    <property type="match status" value="1"/>
</dbReference>
<dbReference type="Pfam" id="PF15112">
    <property type="entry name" value="DUF4559"/>
    <property type="match status" value="1"/>
</dbReference>
<accession>A0A9D4CQ36</accession>
<evidence type="ECO:0000313" key="4">
    <source>
        <dbReference type="EMBL" id="KAH3728806.1"/>
    </source>
</evidence>
<reference evidence="4" key="2">
    <citation type="submission" date="2020-11" db="EMBL/GenBank/DDBJ databases">
        <authorList>
            <person name="McCartney M.A."/>
            <person name="Auch B."/>
            <person name="Kono T."/>
            <person name="Mallez S."/>
            <person name="Becker A."/>
            <person name="Gohl D.M."/>
            <person name="Silverstein K.A.T."/>
            <person name="Koren S."/>
            <person name="Bechman K.B."/>
            <person name="Herman A."/>
            <person name="Abrahante J.E."/>
            <person name="Garbe J."/>
        </authorList>
    </citation>
    <scope>NUCLEOTIDE SEQUENCE</scope>
    <source>
        <strain evidence="4">Duluth1</strain>
        <tissue evidence="4">Whole animal</tissue>
    </source>
</reference>
<proteinExistence type="predicted"/>
<dbReference type="EMBL" id="JAIWYP010000012">
    <property type="protein sequence ID" value="KAH3728806.1"/>
    <property type="molecule type" value="Genomic_DNA"/>
</dbReference>
<dbReference type="PROSITE" id="PS50837">
    <property type="entry name" value="NACHT"/>
    <property type="match status" value="1"/>
</dbReference>
<feature type="compositionally biased region" description="Polar residues" evidence="2">
    <location>
        <begin position="1680"/>
        <end position="1690"/>
    </location>
</feature>